<keyword evidence="1" id="KW-0812">Transmembrane</keyword>
<sequence length="167" mass="18440">MDSGHGSFSLTSFSRSLSLFSLSLSPGLSHFLVSPCISEKVTAVKVDLRPSLSFSVADAFHLGISMDPGDMDLFLPLSSFSWSLSFISFLPLDLRKSRRKRSIAVCRRHFQSPTGSIWVPLPMKSMPSARKSKPTIWSVTGGEGKENFVIFLSFLDGLLFYLPLPYG</sequence>
<organism evidence="2 3">
    <name type="scientific">Ficus carica</name>
    <name type="common">Common fig</name>
    <dbReference type="NCBI Taxonomy" id="3494"/>
    <lineage>
        <taxon>Eukaryota</taxon>
        <taxon>Viridiplantae</taxon>
        <taxon>Streptophyta</taxon>
        <taxon>Embryophyta</taxon>
        <taxon>Tracheophyta</taxon>
        <taxon>Spermatophyta</taxon>
        <taxon>Magnoliopsida</taxon>
        <taxon>eudicotyledons</taxon>
        <taxon>Gunneridae</taxon>
        <taxon>Pentapetalae</taxon>
        <taxon>rosids</taxon>
        <taxon>fabids</taxon>
        <taxon>Rosales</taxon>
        <taxon>Moraceae</taxon>
        <taxon>Ficeae</taxon>
        <taxon>Ficus</taxon>
    </lineage>
</organism>
<reference evidence="2" key="1">
    <citation type="submission" date="2023-07" db="EMBL/GenBank/DDBJ databases">
        <title>draft genome sequence of fig (Ficus carica).</title>
        <authorList>
            <person name="Takahashi T."/>
            <person name="Nishimura K."/>
        </authorList>
    </citation>
    <scope>NUCLEOTIDE SEQUENCE</scope>
</reference>
<dbReference type="Proteomes" id="UP001187192">
    <property type="component" value="Unassembled WGS sequence"/>
</dbReference>
<keyword evidence="1" id="KW-1133">Transmembrane helix</keyword>
<name>A0AA87ZX46_FICCA</name>
<dbReference type="EMBL" id="BTGU01000014">
    <property type="protein sequence ID" value="GMN42197.1"/>
    <property type="molecule type" value="Genomic_DNA"/>
</dbReference>
<protein>
    <submittedName>
        <fullName evidence="2">Uncharacterized protein</fullName>
    </submittedName>
</protein>
<keyword evidence="3" id="KW-1185">Reference proteome</keyword>
<dbReference type="AlphaFoldDB" id="A0AA87ZX46"/>
<evidence type="ECO:0000256" key="1">
    <source>
        <dbReference type="SAM" id="Phobius"/>
    </source>
</evidence>
<gene>
    <name evidence="2" type="ORF">TIFTF001_011412</name>
</gene>
<evidence type="ECO:0000313" key="3">
    <source>
        <dbReference type="Proteomes" id="UP001187192"/>
    </source>
</evidence>
<keyword evidence="1" id="KW-0472">Membrane</keyword>
<evidence type="ECO:0000313" key="2">
    <source>
        <dbReference type="EMBL" id="GMN42197.1"/>
    </source>
</evidence>
<feature type="transmembrane region" description="Helical" evidence="1">
    <location>
        <begin position="73"/>
        <end position="92"/>
    </location>
</feature>
<comment type="caution">
    <text evidence="2">The sequence shown here is derived from an EMBL/GenBank/DDBJ whole genome shotgun (WGS) entry which is preliminary data.</text>
</comment>
<accession>A0AA87ZX46</accession>
<dbReference type="Gramene" id="FCD_00025718-RA">
    <property type="protein sequence ID" value="FCD_00025718-RA:cds"/>
    <property type="gene ID" value="FCD_00025718"/>
</dbReference>
<proteinExistence type="predicted"/>